<name>A0A834WKK9_9FABA</name>
<evidence type="ECO:0000313" key="2">
    <source>
        <dbReference type="EMBL" id="KAF7822771.1"/>
    </source>
</evidence>
<comment type="caution">
    <text evidence="2">The sequence shown here is derived from an EMBL/GenBank/DDBJ whole genome shotgun (WGS) entry which is preliminary data.</text>
</comment>
<reference evidence="2" key="1">
    <citation type="submission" date="2020-09" db="EMBL/GenBank/DDBJ databases">
        <title>Genome-Enabled Discovery of Anthraquinone Biosynthesis in Senna tora.</title>
        <authorList>
            <person name="Kang S.-H."/>
            <person name="Pandey R.P."/>
            <person name="Lee C.-M."/>
            <person name="Sim J.-S."/>
            <person name="Jeong J.-T."/>
            <person name="Choi B.-S."/>
            <person name="Jung M."/>
            <person name="Ginzburg D."/>
            <person name="Zhao K."/>
            <person name="Won S.Y."/>
            <person name="Oh T.-J."/>
            <person name="Yu Y."/>
            <person name="Kim N.-H."/>
            <person name="Lee O.R."/>
            <person name="Lee T.-H."/>
            <person name="Bashyal P."/>
            <person name="Kim T.-S."/>
            <person name="Lee W.-H."/>
            <person name="Kawkins C."/>
            <person name="Kim C.-K."/>
            <person name="Kim J.S."/>
            <person name="Ahn B.O."/>
            <person name="Rhee S.Y."/>
            <person name="Sohng J.K."/>
        </authorList>
    </citation>
    <scope>NUCLEOTIDE SEQUENCE</scope>
    <source>
        <tissue evidence="2">Leaf</tissue>
    </source>
</reference>
<dbReference type="EMBL" id="JAAIUW010000007">
    <property type="protein sequence ID" value="KAF7822771.1"/>
    <property type="molecule type" value="Genomic_DNA"/>
</dbReference>
<keyword evidence="3" id="KW-1185">Reference proteome</keyword>
<feature type="region of interest" description="Disordered" evidence="1">
    <location>
        <begin position="1"/>
        <end position="26"/>
    </location>
</feature>
<proteinExistence type="predicted"/>
<accession>A0A834WKK9</accession>
<dbReference type="AlphaFoldDB" id="A0A834WKK9"/>
<sequence>MAKMEKGRNRTTQLRRRKVFRQSFAF</sequence>
<evidence type="ECO:0000256" key="1">
    <source>
        <dbReference type="SAM" id="MobiDB-lite"/>
    </source>
</evidence>
<evidence type="ECO:0000313" key="3">
    <source>
        <dbReference type="Proteomes" id="UP000634136"/>
    </source>
</evidence>
<dbReference type="Proteomes" id="UP000634136">
    <property type="component" value="Unassembled WGS sequence"/>
</dbReference>
<protein>
    <submittedName>
        <fullName evidence="2">Uncharacterized protein</fullName>
    </submittedName>
</protein>
<gene>
    <name evidence="2" type="ORF">G2W53_020915</name>
</gene>
<organism evidence="2 3">
    <name type="scientific">Senna tora</name>
    <dbReference type="NCBI Taxonomy" id="362788"/>
    <lineage>
        <taxon>Eukaryota</taxon>
        <taxon>Viridiplantae</taxon>
        <taxon>Streptophyta</taxon>
        <taxon>Embryophyta</taxon>
        <taxon>Tracheophyta</taxon>
        <taxon>Spermatophyta</taxon>
        <taxon>Magnoliopsida</taxon>
        <taxon>eudicotyledons</taxon>
        <taxon>Gunneridae</taxon>
        <taxon>Pentapetalae</taxon>
        <taxon>rosids</taxon>
        <taxon>fabids</taxon>
        <taxon>Fabales</taxon>
        <taxon>Fabaceae</taxon>
        <taxon>Caesalpinioideae</taxon>
        <taxon>Cassia clade</taxon>
        <taxon>Senna</taxon>
    </lineage>
</organism>